<evidence type="ECO:0000313" key="2">
    <source>
        <dbReference type="Proteomes" id="UP001165080"/>
    </source>
</evidence>
<proteinExistence type="predicted"/>
<keyword evidence="2" id="KW-1185">Reference proteome</keyword>
<reference evidence="1 2" key="1">
    <citation type="journal article" date="2023" name="Commun. Biol.">
        <title>Reorganization of the ancestral sex-determining regions during the evolution of trioecy in Pleodorina starrii.</title>
        <authorList>
            <person name="Takahashi K."/>
            <person name="Suzuki S."/>
            <person name="Kawai-Toyooka H."/>
            <person name="Yamamoto K."/>
            <person name="Hamaji T."/>
            <person name="Ootsuki R."/>
            <person name="Yamaguchi H."/>
            <person name="Kawachi M."/>
            <person name="Higashiyama T."/>
            <person name="Nozaki H."/>
        </authorList>
    </citation>
    <scope>NUCLEOTIDE SEQUENCE [LARGE SCALE GENOMIC DNA]</scope>
    <source>
        <strain evidence="1 2">NIES-4479</strain>
    </source>
</reference>
<name>A0A9W6BM29_9CHLO</name>
<comment type="caution">
    <text evidence="1">The sequence shown here is derived from an EMBL/GenBank/DDBJ whole genome shotgun (WGS) entry which is preliminary data.</text>
</comment>
<sequence>MVPYGTRLYGHCRYQPQDNVLSPLPPPPSAPGRQIMHSSGIPHLLEALPYTSGLGRAEGRASSVQGLAESDAAAAKSGISECAPPFFAPSKVHLARRTSAQHACQGSTAVHLEP</sequence>
<protein>
    <submittedName>
        <fullName evidence="1">Uncharacterized protein</fullName>
    </submittedName>
</protein>
<dbReference type="EMBL" id="BRXU01000010">
    <property type="protein sequence ID" value="GLC54579.1"/>
    <property type="molecule type" value="Genomic_DNA"/>
</dbReference>
<gene>
    <name evidence="1" type="primary">PLESTB001455</name>
    <name evidence="1" type="ORF">PLESTB_000881600</name>
</gene>
<organism evidence="1 2">
    <name type="scientific">Pleodorina starrii</name>
    <dbReference type="NCBI Taxonomy" id="330485"/>
    <lineage>
        <taxon>Eukaryota</taxon>
        <taxon>Viridiplantae</taxon>
        <taxon>Chlorophyta</taxon>
        <taxon>core chlorophytes</taxon>
        <taxon>Chlorophyceae</taxon>
        <taxon>CS clade</taxon>
        <taxon>Chlamydomonadales</taxon>
        <taxon>Volvocaceae</taxon>
        <taxon>Pleodorina</taxon>
    </lineage>
</organism>
<evidence type="ECO:0000313" key="1">
    <source>
        <dbReference type="EMBL" id="GLC54579.1"/>
    </source>
</evidence>
<dbReference type="AlphaFoldDB" id="A0A9W6BM29"/>
<dbReference type="Proteomes" id="UP001165080">
    <property type="component" value="Unassembled WGS sequence"/>
</dbReference>
<accession>A0A9W6BM29</accession>